<organism evidence="3 4">
    <name type="scientific">Eucalyptus globulus</name>
    <name type="common">Tasmanian blue gum</name>
    <dbReference type="NCBI Taxonomy" id="34317"/>
    <lineage>
        <taxon>Eukaryota</taxon>
        <taxon>Viridiplantae</taxon>
        <taxon>Streptophyta</taxon>
        <taxon>Embryophyta</taxon>
        <taxon>Tracheophyta</taxon>
        <taxon>Spermatophyta</taxon>
        <taxon>Magnoliopsida</taxon>
        <taxon>eudicotyledons</taxon>
        <taxon>Gunneridae</taxon>
        <taxon>Pentapetalae</taxon>
        <taxon>rosids</taxon>
        <taxon>malvids</taxon>
        <taxon>Myrtales</taxon>
        <taxon>Myrtaceae</taxon>
        <taxon>Myrtoideae</taxon>
        <taxon>Eucalypteae</taxon>
        <taxon>Eucalyptus</taxon>
    </lineage>
</organism>
<dbReference type="PROSITE" id="PS50158">
    <property type="entry name" value="ZF_CCHC"/>
    <property type="match status" value="1"/>
</dbReference>
<name>A0ABD3KJG3_EUCGL</name>
<proteinExistence type="predicted"/>
<dbReference type="PANTHER" id="PTHR15503">
    <property type="entry name" value="LDOC1 RELATED"/>
    <property type="match status" value="1"/>
</dbReference>
<reference evidence="3 4" key="1">
    <citation type="submission" date="2024-11" db="EMBL/GenBank/DDBJ databases">
        <title>Chromosome-level genome assembly of Eucalyptus globulus Labill. provides insights into its genome evolution.</title>
        <authorList>
            <person name="Li X."/>
        </authorList>
    </citation>
    <scope>NUCLEOTIDE SEQUENCE [LARGE SCALE GENOMIC DNA]</scope>
    <source>
        <strain evidence="3">CL2024</strain>
        <tissue evidence="3">Fresh tender leaves</tissue>
    </source>
</reference>
<dbReference type="Gene3D" id="4.10.60.10">
    <property type="entry name" value="Zinc finger, CCHC-type"/>
    <property type="match status" value="1"/>
</dbReference>
<dbReference type="SMART" id="SM00343">
    <property type="entry name" value="ZnF_C2HC"/>
    <property type="match status" value="1"/>
</dbReference>
<sequence length="310" mass="34983">MTLDQYEAKFTELSQHTPRLIENSIDRARRFKNGLQSELKNPLVPLNLKDYNDLHVRAQLIERNLSEQVASFELRFGSNRDGNQFGKKLMTGVMYHVPPNKKGGIEKSVLSQSEVCHFYGRQHELAPCRSTTGACYRCGQQGHQVRYCPHKPMGPQQLPPPPPLGHNRGFAPQNALQGGLNLPLAQERVYVITRQQAEDLPNVVTSMVLLNDHVTYALFDPGATYSFIVGQYDKPVGLSPELLESVVSISTPLKDKVLAAVGYPNCKLVIDEREEMIDLIVLATYDFDVIIGMDWLTKQRTKMDCYRKAI</sequence>
<gene>
    <name evidence="3" type="ORF">ACJRO7_021321</name>
</gene>
<dbReference type="GO" id="GO:0008270">
    <property type="term" value="F:zinc ion binding"/>
    <property type="evidence" value="ECO:0007669"/>
    <property type="project" value="UniProtKB-KW"/>
</dbReference>
<comment type="caution">
    <text evidence="3">The sequence shown here is derived from an EMBL/GenBank/DDBJ whole genome shotgun (WGS) entry which is preliminary data.</text>
</comment>
<evidence type="ECO:0000313" key="4">
    <source>
        <dbReference type="Proteomes" id="UP001634007"/>
    </source>
</evidence>
<accession>A0ABD3KJG3</accession>
<evidence type="ECO:0000259" key="2">
    <source>
        <dbReference type="PROSITE" id="PS50158"/>
    </source>
</evidence>
<keyword evidence="1" id="KW-0862">Zinc</keyword>
<dbReference type="Proteomes" id="UP001634007">
    <property type="component" value="Unassembled WGS sequence"/>
</dbReference>
<protein>
    <recommendedName>
        <fullName evidence="2">CCHC-type domain-containing protein</fullName>
    </recommendedName>
</protein>
<evidence type="ECO:0000256" key="1">
    <source>
        <dbReference type="PROSITE-ProRule" id="PRU00047"/>
    </source>
</evidence>
<keyword evidence="1" id="KW-0863">Zinc-finger</keyword>
<dbReference type="CDD" id="cd00303">
    <property type="entry name" value="retropepsin_like"/>
    <property type="match status" value="1"/>
</dbReference>
<keyword evidence="4" id="KW-1185">Reference proteome</keyword>
<dbReference type="Gene3D" id="2.40.70.10">
    <property type="entry name" value="Acid Proteases"/>
    <property type="match status" value="1"/>
</dbReference>
<evidence type="ECO:0000313" key="3">
    <source>
        <dbReference type="EMBL" id="KAL3740026.1"/>
    </source>
</evidence>
<dbReference type="EMBL" id="JBJKBG010000005">
    <property type="protein sequence ID" value="KAL3740026.1"/>
    <property type="molecule type" value="Genomic_DNA"/>
</dbReference>
<keyword evidence="1" id="KW-0479">Metal-binding</keyword>
<dbReference type="InterPro" id="IPR021109">
    <property type="entry name" value="Peptidase_aspartic_dom_sf"/>
</dbReference>
<dbReference type="PANTHER" id="PTHR15503:SF42">
    <property type="entry name" value="ZINC FINGER, CCHC-TYPE, RETROTRANSPOSON GAG DOMAIN, ASPARTIC PEPTIDASE DOMAIN PROTEIN-RELATED"/>
    <property type="match status" value="1"/>
</dbReference>
<dbReference type="AlphaFoldDB" id="A0ABD3KJG3"/>
<dbReference type="Pfam" id="PF08284">
    <property type="entry name" value="RVP_2"/>
    <property type="match status" value="1"/>
</dbReference>
<dbReference type="InterPro" id="IPR032567">
    <property type="entry name" value="RTL1-rel"/>
</dbReference>
<dbReference type="SUPFAM" id="SSF50630">
    <property type="entry name" value="Acid proteases"/>
    <property type="match status" value="1"/>
</dbReference>
<feature type="domain" description="CCHC-type" evidence="2">
    <location>
        <begin position="135"/>
        <end position="149"/>
    </location>
</feature>
<dbReference type="InterPro" id="IPR001878">
    <property type="entry name" value="Znf_CCHC"/>
</dbReference>